<dbReference type="InterPro" id="IPR023213">
    <property type="entry name" value="CAT-like_dom_sf"/>
</dbReference>
<dbReference type="InterPro" id="IPR025110">
    <property type="entry name" value="AMP-bd_C"/>
</dbReference>
<evidence type="ECO:0000256" key="4">
    <source>
        <dbReference type="ARBA" id="ARBA00022553"/>
    </source>
</evidence>
<dbReference type="InterPro" id="IPR010071">
    <property type="entry name" value="AA_adenyl_dom"/>
</dbReference>
<dbReference type="SUPFAM" id="SSF47336">
    <property type="entry name" value="ACP-like"/>
    <property type="match status" value="1"/>
</dbReference>
<dbReference type="Gene3D" id="3.30.559.30">
    <property type="entry name" value="Nonribosomal peptide synthetase, condensation domain"/>
    <property type="match status" value="1"/>
</dbReference>
<dbReference type="NCBIfam" id="TIGR01733">
    <property type="entry name" value="AA-adenyl-dom"/>
    <property type="match status" value="1"/>
</dbReference>
<dbReference type="GO" id="GO:0003824">
    <property type="term" value="F:catalytic activity"/>
    <property type="evidence" value="ECO:0007669"/>
    <property type="project" value="InterPro"/>
</dbReference>
<dbReference type="Gene3D" id="2.30.38.10">
    <property type="entry name" value="Luciferase, Domain 3"/>
    <property type="match status" value="1"/>
</dbReference>
<dbReference type="RefSeq" id="WP_015174188.1">
    <property type="nucleotide sequence ID" value="NC_019729.1"/>
</dbReference>
<dbReference type="GO" id="GO:0005829">
    <property type="term" value="C:cytosol"/>
    <property type="evidence" value="ECO:0007669"/>
    <property type="project" value="TreeGrafter"/>
</dbReference>
<evidence type="ECO:0000259" key="6">
    <source>
        <dbReference type="PROSITE" id="PS50075"/>
    </source>
</evidence>
<dbReference type="Pfam" id="PF00668">
    <property type="entry name" value="Condensation"/>
    <property type="match status" value="1"/>
</dbReference>
<dbReference type="InterPro" id="IPR036736">
    <property type="entry name" value="ACP-like_sf"/>
</dbReference>
<dbReference type="Pfam" id="PF13193">
    <property type="entry name" value="AMP-binding_C"/>
    <property type="match status" value="1"/>
</dbReference>
<dbReference type="InterPro" id="IPR000873">
    <property type="entry name" value="AMP-dep_synth/lig_dom"/>
</dbReference>
<dbReference type="KEGG" id="oni:Osc7112_0222"/>
<dbReference type="Gene3D" id="3.30.300.30">
    <property type="match status" value="1"/>
</dbReference>
<comment type="cofactor">
    <cofactor evidence="1">
        <name>pantetheine 4'-phosphate</name>
        <dbReference type="ChEBI" id="CHEBI:47942"/>
    </cofactor>
</comment>
<dbReference type="CDD" id="cd19531">
    <property type="entry name" value="LCL_NRPS-like"/>
    <property type="match status" value="1"/>
</dbReference>
<proteinExistence type="inferred from homology"/>
<dbReference type="FunFam" id="3.40.50.12780:FF:000012">
    <property type="entry name" value="Non-ribosomal peptide synthetase"/>
    <property type="match status" value="1"/>
</dbReference>
<dbReference type="Gene3D" id="1.10.1200.10">
    <property type="entry name" value="ACP-like"/>
    <property type="match status" value="1"/>
</dbReference>
<gene>
    <name evidence="7" type="ORF">Osc7112_0222</name>
</gene>
<dbReference type="InterPro" id="IPR020806">
    <property type="entry name" value="PKS_PP-bd"/>
</dbReference>
<dbReference type="SUPFAM" id="SSF53448">
    <property type="entry name" value="Nucleotide-diphospho-sugar transferases"/>
    <property type="match status" value="1"/>
</dbReference>
<dbReference type="Gene3D" id="3.30.559.10">
    <property type="entry name" value="Chloramphenicol acetyltransferase-like domain"/>
    <property type="match status" value="1"/>
</dbReference>
<evidence type="ECO:0000313" key="7">
    <source>
        <dbReference type="EMBL" id="AFZ04852.1"/>
    </source>
</evidence>
<dbReference type="FunFam" id="2.30.38.10:FF:000001">
    <property type="entry name" value="Non-ribosomal peptide synthetase PvdI"/>
    <property type="match status" value="1"/>
</dbReference>
<dbReference type="SUPFAM" id="SSF53474">
    <property type="entry name" value="alpha/beta-Hydrolases"/>
    <property type="match status" value="1"/>
</dbReference>
<dbReference type="OrthoDB" id="9778383at2"/>
<accession>K9VBN7</accession>
<dbReference type="STRING" id="179408.Osc7112_0222"/>
<protein>
    <submittedName>
        <fullName evidence="7">Amino acid adenylation domain protein</fullName>
    </submittedName>
</protein>
<feature type="compositionally biased region" description="Pro residues" evidence="5">
    <location>
        <begin position="1084"/>
        <end position="1095"/>
    </location>
</feature>
<dbReference type="PATRIC" id="fig|179408.3.peg.281"/>
<dbReference type="GO" id="GO:0043041">
    <property type="term" value="P:amino acid activation for nonribosomal peptide biosynthetic process"/>
    <property type="evidence" value="ECO:0007669"/>
    <property type="project" value="TreeGrafter"/>
</dbReference>
<dbReference type="Pfam" id="PF00501">
    <property type="entry name" value="AMP-binding"/>
    <property type="match status" value="1"/>
</dbReference>
<feature type="region of interest" description="Disordered" evidence="5">
    <location>
        <begin position="1069"/>
        <end position="1111"/>
    </location>
</feature>
<dbReference type="SUPFAM" id="SSF52777">
    <property type="entry name" value="CoA-dependent acyltransferases"/>
    <property type="match status" value="1"/>
</dbReference>
<dbReference type="CDD" id="cd00761">
    <property type="entry name" value="Glyco_tranf_GTA_type"/>
    <property type="match status" value="1"/>
</dbReference>
<dbReference type="InterPro" id="IPR020845">
    <property type="entry name" value="AMP-binding_CS"/>
</dbReference>
<dbReference type="InterPro" id="IPR001173">
    <property type="entry name" value="Glyco_trans_2-like"/>
</dbReference>
<dbReference type="FunFam" id="3.40.50.980:FF:000001">
    <property type="entry name" value="Non-ribosomal peptide synthetase"/>
    <property type="match status" value="1"/>
</dbReference>
<dbReference type="CDD" id="cd12116">
    <property type="entry name" value="A_NRPS_Ta1_like"/>
    <property type="match status" value="1"/>
</dbReference>
<dbReference type="FunFam" id="3.30.300.30:FF:000010">
    <property type="entry name" value="Enterobactin synthetase component F"/>
    <property type="match status" value="1"/>
</dbReference>
<dbReference type="Gene3D" id="3.90.550.10">
    <property type="entry name" value="Spore Coat Polysaccharide Biosynthesis Protein SpsA, Chain A"/>
    <property type="match status" value="1"/>
</dbReference>
<sequence>MTKNVSVVIPSYNSAKFLPEAIESVLEQSYPHFEVIVVDDGSTDETKEICDRYPKVKYFYQNNRGHATARNTGLQISTGEYLLFLDSDDCLLPEAIEIGVKHLNAMPEMGLVFGRYFFYSIQPDGSYKVEEKYENQPEVANYETLLAIRHRVQCGCIMFRRAALDTVAIESIGAFDPSVLATEDYNLCLRIARNFPIYFHGQVVSQYRYTGNNISSKSTYFLIHAIRDHYQQWSYVQQTENKEYIVAYEQGKHHWIKLFGNRLPYEILKYIAAKKWVAALGILRLILYYDPKLQCIDRAIYETSYTALMSELRKLPFQDSLAYWKKQLAGAPPLLPLPTDRPRPPEQSLQGSSLSFRISQEITAALSQLGGQEGVALSTTLLAAFNILLYRYTCTEDVIVGSPFVSRVNAENFVNAVPLRTDMSGNPTFPEFLGRVRKVVLLAQAYQDVPYCLLVDEFCPQPDLSYAPLFQVTFVFEENIPFQRIDLSRLTASPWVIENNEGKFDLTLFLKPTSEGLEGSWSYSTDLFNAETIERMNEHFQILLAGIVAHPELPISALPLLPDKEKNLLLVEWNQTQTDESQDRCLHDLVTQQSEATPEKIAVSCEGQTLTYQELHQRSNQLAHYLQKKGVKPDDLVGICVERSLEMLVGLLGVLKAGGAYVPIDPNYPPDRVEYMIENSKAKLLLTQQQLVKNLPTTAAKEALVICLDADWSLIAQESEETPIANVTPENMAYVIYTSGSTGKPKGVQVLHRGAVNFLNSMRQQPGICEADILLSVTTLSFDIAVLELYLPLTVGAQVVILSREAAMDGRKLLKTIAQSGITILQATPATWRLLLESGWEGQSPMKMLSGGEAIPKELAAQLLTKGTELWNMYGPTETTVWSTVYQIKDAQQRILIGKPIANTDIYILDPLLQPVPVGVAGELHIGGAGLARGYLQRDDLTTERFIPNPFRETERIYKTGDLARYLPDGNIECLGRLDFQVKIRGFRIELGEIESVLVKHPHVQQAVVIVREDFPGDKRLVGYIVAVNNQNPTIQELRSLLKEYVPEYMVPSIFVFLEALPLTPNGKVDRKALPAPQQSAQPPITPATPTPLYPPATTTQATPEQPRKFASPQDDLEVQLIKIWEKVLHTSPISTTDNFFELGGHSLLAISLLREIEETYKQELSLAILFQSPTIKQLANTLREQGCLSSSQALVTIQQGSSKLPVFFIYGIFLYYDLSRHLGEDLTCYGVYLNEEVSMFQRKELDKPPMQVSIADMATRYLKEIQTHQPTGPYLLAGESLGGLVAFEMAHQLHLQGEEVALLCLLDSAIPGKNELSLSQKLAFHAKKLREKGFSYVFQKIQQFQKTKSTSNMNNDPVDPRLEFRNYAFNSYRLQPYPGRAILFRAMEESHFSTLENWNEYLVGGLDIYDIPGNHLSILQKPNVHLLAEKMRVHIDRAFAKL</sequence>
<dbReference type="GO" id="GO:0031177">
    <property type="term" value="F:phosphopantetheine binding"/>
    <property type="evidence" value="ECO:0007669"/>
    <property type="project" value="InterPro"/>
</dbReference>
<dbReference type="FunFam" id="1.10.1200.10:FF:000005">
    <property type="entry name" value="Nonribosomal peptide synthetase 1"/>
    <property type="match status" value="1"/>
</dbReference>
<dbReference type="InterPro" id="IPR001031">
    <property type="entry name" value="Thioesterase"/>
</dbReference>
<dbReference type="HOGENOM" id="CLU_000022_2_13_3"/>
<comment type="similarity">
    <text evidence="2">Belongs to the ATP-dependent AMP-binding enzyme family.</text>
</comment>
<dbReference type="GO" id="GO:0044550">
    <property type="term" value="P:secondary metabolite biosynthetic process"/>
    <property type="evidence" value="ECO:0007669"/>
    <property type="project" value="UniProtKB-ARBA"/>
</dbReference>
<evidence type="ECO:0000256" key="1">
    <source>
        <dbReference type="ARBA" id="ARBA00001957"/>
    </source>
</evidence>
<dbReference type="PANTHER" id="PTHR45527">
    <property type="entry name" value="NONRIBOSOMAL PEPTIDE SYNTHETASE"/>
    <property type="match status" value="1"/>
</dbReference>
<dbReference type="eggNOG" id="COG1020">
    <property type="taxonomic scope" value="Bacteria"/>
</dbReference>
<dbReference type="Pfam" id="PF00535">
    <property type="entry name" value="Glycos_transf_2"/>
    <property type="match status" value="1"/>
</dbReference>
<dbReference type="Gene3D" id="3.40.50.1820">
    <property type="entry name" value="alpha/beta hydrolase"/>
    <property type="match status" value="1"/>
</dbReference>
<keyword evidence="3" id="KW-0596">Phosphopantetheine</keyword>
<dbReference type="InterPro" id="IPR009081">
    <property type="entry name" value="PP-bd_ACP"/>
</dbReference>
<feature type="compositionally biased region" description="Low complexity" evidence="5">
    <location>
        <begin position="1096"/>
        <end position="1105"/>
    </location>
</feature>
<dbReference type="InterPro" id="IPR045851">
    <property type="entry name" value="AMP-bd_C_sf"/>
</dbReference>
<dbReference type="SUPFAM" id="SSF56801">
    <property type="entry name" value="Acetyl-CoA synthetase-like"/>
    <property type="match status" value="1"/>
</dbReference>
<dbReference type="PROSITE" id="PS00455">
    <property type="entry name" value="AMP_BINDING"/>
    <property type="match status" value="1"/>
</dbReference>
<dbReference type="InterPro" id="IPR001242">
    <property type="entry name" value="Condensation_dom"/>
</dbReference>
<dbReference type="SMART" id="SM00823">
    <property type="entry name" value="PKS_PP"/>
    <property type="match status" value="1"/>
</dbReference>
<keyword evidence="4" id="KW-0597">Phosphoprotein</keyword>
<dbReference type="GO" id="GO:0008610">
    <property type="term" value="P:lipid biosynthetic process"/>
    <property type="evidence" value="ECO:0007669"/>
    <property type="project" value="UniProtKB-ARBA"/>
</dbReference>
<dbReference type="PANTHER" id="PTHR45527:SF1">
    <property type="entry name" value="FATTY ACID SYNTHASE"/>
    <property type="match status" value="1"/>
</dbReference>
<evidence type="ECO:0000313" key="8">
    <source>
        <dbReference type="Proteomes" id="UP000010478"/>
    </source>
</evidence>
<evidence type="ECO:0000256" key="3">
    <source>
        <dbReference type="ARBA" id="ARBA00022450"/>
    </source>
</evidence>
<dbReference type="eggNOG" id="COG1215">
    <property type="taxonomic scope" value="Bacteria"/>
</dbReference>
<dbReference type="Gene3D" id="3.40.50.980">
    <property type="match status" value="2"/>
</dbReference>
<dbReference type="InterPro" id="IPR029058">
    <property type="entry name" value="AB_hydrolase_fold"/>
</dbReference>
<reference evidence="7 8" key="1">
    <citation type="submission" date="2012-05" db="EMBL/GenBank/DDBJ databases">
        <title>Finished chromosome of genome of Oscillatoria sp. PCC 7112.</title>
        <authorList>
            <consortium name="US DOE Joint Genome Institute"/>
            <person name="Gugger M."/>
            <person name="Coursin T."/>
            <person name="Rippka R."/>
            <person name="Tandeau De Marsac N."/>
            <person name="Huntemann M."/>
            <person name="Wei C.-L."/>
            <person name="Han J."/>
            <person name="Detter J.C."/>
            <person name="Han C."/>
            <person name="Tapia R."/>
            <person name="Davenport K."/>
            <person name="Daligault H."/>
            <person name="Erkkila T."/>
            <person name="Gu W."/>
            <person name="Munk A.C.C."/>
            <person name="Teshima H."/>
            <person name="Xu Y."/>
            <person name="Chain P."/>
            <person name="Chen A."/>
            <person name="Krypides N."/>
            <person name="Mavromatis K."/>
            <person name="Markowitz V."/>
            <person name="Szeto E."/>
            <person name="Ivanova N."/>
            <person name="Mikhailova N."/>
            <person name="Ovchinnikova G."/>
            <person name="Pagani I."/>
            <person name="Pati A."/>
            <person name="Goodwin L."/>
            <person name="Peters L."/>
            <person name="Pitluck S."/>
            <person name="Woyke T."/>
            <person name="Kerfeld C."/>
        </authorList>
    </citation>
    <scope>NUCLEOTIDE SEQUENCE [LARGE SCALE GENOMIC DNA]</scope>
    <source>
        <strain evidence="7 8">PCC 7112</strain>
    </source>
</reference>
<dbReference type="InterPro" id="IPR029044">
    <property type="entry name" value="Nucleotide-diphossugar_trans"/>
</dbReference>
<evidence type="ECO:0000256" key="2">
    <source>
        <dbReference type="ARBA" id="ARBA00006432"/>
    </source>
</evidence>
<dbReference type="EMBL" id="CP003614">
    <property type="protein sequence ID" value="AFZ04852.1"/>
    <property type="molecule type" value="Genomic_DNA"/>
</dbReference>
<dbReference type="Pfam" id="PF00550">
    <property type="entry name" value="PP-binding"/>
    <property type="match status" value="1"/>
</dbReference>
<dbReference type="eggNOG" id="COG3319">
    <property type="taxonomic scope" value="Bacteria"/>
</dbReference>
<organism evidence="7 8">
    <name type="scientific">Phormidium nigroviride PCC 7112</name>
    <dbReference type="NCBI Taxonomy" id="179408"/>
    <lineage>
        <taxon>Bacteria</taxon>
        <taxon>Bacillati</taxon>
        <taxon>Cyanobacteriota</taxon>
        <taxon>Cyanophyceae</taxon>
        <taxon>Oscillatoriophycideae</taxon>
        <taxon>Oscillatoriales</taxon>
        <taxon>Oscillatoriaceae</taxon>
        <taxon>Phormidium</taxon>
    </lineage>
</organism>
<dbReference type="Proteomes" id="UP000010478">
    <property type="component" value="Chromosome"/>
</dbReference>
<keyword evidence="8" id="KW-1185">Reference proteome</keyword>
<dbReference type="Pfam" id="PF00975">
    <property type="entry name" value="Thioesterase"/>
    <property type="match status" value="1"/>
</dbReference>
<name>K9VBN7_9CYAN</name>
<feature type="domain" description="Carrier" evidence="6">
    <location>
        <begin position="1112"/>
        <end position="1187"/>
    </location>
</feature>
<evidence type="ECO:0000256" key="5">
    <source>
        <dbReference type="SAM" id="MobiDB-lite"/>
    </source>
</evidence>
<dbReference type="PROSITE" id="PS50075">
    <property type="entry name" value="CARRIER"/>
    <property type="match status" value="1"/>
</dbReference>